<keyword evidence="4 9" id="KW-1133">Transmembrane helix</keyword>
<dbReference type="CDD" id="cd00637">
    <property type="entry name" value="7tm_classA_rhodopsin-like"/>
    <property type="match status" value="1"/>
</dbReference>
<keyword evidence="7" id="KW-0675">Receptor</keyword>
<feature type="transmembrane region" description="Helical" evidence="9">
    <location>
        <begin position="191"/>
        <end position="214"/>
    </location>
</feature>
<feature type="transmembrane region" description="Helical" evidence="9">
    <location>
        <begin position="242"/>
        <end position="264"/>
    </location>
</feature>
<protein>
    <recommendedName>
        <fullName evidence="10">G-protein coupled receptors family 1 profile domain-containing protein</fullName>
    </recommendedName>
</protein>
<evidence type="ECO:0000256" key="3">
    <source>
        <dbReference type="ARBA" id="ARBA00022692"/>
    </source>
</evidence>
<evidence type="ECO:0000256" key="8">
    <source>
        <dbReference type="ARBA" id="ARBA00023224"/>
    </source>
</evidence>
<comment type="caution">
    <text evidence="11">The sequence shown here is derived from an EMBL/GenBank/DDBJ whole genome shotgun (WGS) entry which is preliminary data.</text>
</comment>
<evidence type="ECO:0000256" key="9">
    <source>
        <dbReference type="SAM" id="Phobius"/>
    </source>
</evidence>
<dbReference type="GO" id="GO:0005886">
    <property type="term" value="C:plasma membrane"/>
    <property type="evidence" value="ECO:0007669"/>
    <property type="project" value="UniProtKB-SubCell"/>
</dbReference>
<dbReference type="GO" id="GO:0004930">
    <property type="term" value="F:G protein-coupled receptor activity"/>
    <property type="evidence" value="ECO:0007669"/>
    <property type="project" value="UniProtKB-KW"/>
</dbReference>
<evidence type="ECO:0000256" key="4">
    <source>
        <dbReference type="ARBA" id="ARBA00022989"/>
    </source>
</evidence>
<dbReference type="OrthoDB" id="10011551at2759"/>
<dbReference type="InterPro" id="IPR017452">
    <property type="entry name" value="GPCR_Rhodpsn_7TM"/>
</dbReference>
<evidence type="ECO:0000256" key="7">
    <source>
        <dbReference type="ARBA" id="ARBA00023170"/>
    </source>
</evidence>
<dbReference type="Gene3D" id="1.20.1070.10">
    <property type="entry name" value="Rhodopsin 7-helix transmembrane proteins"/>
    <property type="match status" value="1"/>
</dbReference>
<keyword evidence="6 9" id="KW-0472">Membrane</keyword>
<evidence type="ECO:0000313" key="12">
    <source>
        <dbReference type="Proteomes" id="UP000192578"/>
    </source>
</evidence>
<dbReference type="Proteomes" id="UP000192578">
    <property type="component" value="Unassembled WGS sequence"/>
</dbReference>
<accession>A0A1W0WF33</accession>
<keyword evidence="8" id="KW-0807">Transducer</keyword>
<feature type="transmembrane region" description="Helical" evidence="9">
    <location>
        <begin position="276"/>
        <end position="300"/>
    </location>
</feature>
<dbReference type="EMBL" id="MTYJ01000116">
    <property type="protein sequence ID" value="OQV13809.1"/>
    <property type="molecule type" value="Genomic_DNA"/>
</dbReference>
<evidence type="ECO:0000259" key="10">
    <source>
        <dbReference type="PROSITE" id="PS50262"/>
    </source>
</evidence>
<proteinExistence type="predicted"/>
<sequence>MDSTMENSSIIGSLPQLTADLRAAIDLWFVFSITIGVSACVLLLLLLATSLYHEKLRKGSKILVIHLLLVQLLICGFNFPILTVTSYQTLRNQTVSINCPVFLYLDIGSTHVENWASTLLAVNRYVAIIHPHQYKYFVSKTGLAITIILPWVIGLSDTLPIFLGIGGRLVFLLPYGCDFTPLGGTTMEYTTAWVTIGAYIPITVMGVTYITLFVRLAAGRCNGRVAVTECQVSMAKRARKIAIARILLSSFVWYCLCFLPDVVINTGLPYLYERSLMMHLWLVSILHIGFAGSTVIFIALGAEYRNGMRCLLRAARDAVYRRGHVSPAIIPP</sequence>
<dbReference type="InterPro" id="IPR000276">
    <property type="entry name" value="GPCR_Rhodpsn"/>
</dbReference>
<keyword evidence="12" id="KW-1185">Reference proteome</keyword>
<feature type="domain" description="G-protein coupled receptors family 1 profile" evidence="10">
    <location>
        <begin position="39"/>
        <end position="264"/>
    </location>
</feature>
<organism evidence="11 12">
    <name type="scientific">Hypsibius exemplaris</name>
    <name type="common">Freshwater tardigrade</name>
    <dbReference type="NCBI Taxonomy" id="2072580"/>
    <lineage>
        <taxon>Eukaryota</taxon>
        <taxon>Metazoa</taxon>
        <taxon>Ecdysozoa</taxon>
        <taxon>Tardigrada</taxon>
        <taxon>Eutardigrada</taxon>
        <taxon>Parachela</taxon>
        <taxon>Hypsibioidea</taxon>
        <taxon>Hypsibiidae</taxon>
        <taxon>Hypsibius</taxon>
    </lineage>
</organism>
<evidence type="ECO:0000256" key="6">
    <source>
        <dbReference type="ARBA" id="ARBA00023136"/>
    </source>
</evidence>
<keyword evidence="2" id="KW-1003">Cell membrane</keyword>
<keyword evidence="3 9" id="KW-0812">Transmembrane</keyword>
<feature type="transmembrane region" description="Helical" evidence="9">
    <location>
        <begin position="63"/>
        <end position="81"/>
    </location>
</feature>
<comment type="subcellular location">
    <subcellularLocation>
        <location evidence="1">Cell membrane</location>
        <topology evidence="1">Multi-pass membrane protein</topology>
    </subcellularLocation>
</comment>
<keyword evidence="5" id="KW-0297">G-protein coupled receptor</keyword>
<evidence type="ECO:0000256" key="2">
    <source>
        <dbReference type="ARBA" id="ARBA00022475"/>
    </source>
</evidence>
<dbReference type="PANTHER" id="PTHR24228:SF59">
    <property type="entry name" value="NEUROPEPTIDE RECEPTOR 15"/>
    <property type="match status" value="1"/>
</dbReference>
<dbReference type="AlphaFoldDB" id="A0A1W0WF33"/>
<reference evidence="12" key="1">
    <citation type="submission" date="2017-01" db="EMBL/GenBank/DDBJ databases">
        <title>Comparative genomics of anhydrobiosis in the tardigrade Hypsibius dujardini.</title>
        <authorList>
            <person name="Yoshida Y."/>
            <person name="Koutsovoulos G."/>
            <person name="Laetsch D."/>
            <person name="Stevens L."/>
            <person name="Kumar S."/>
            <person name="Horikawa D."/>
            <person name="Ishino K."/>
            <person name="Komine S."/>
            <person name="Tomita M."/>
            <person name="Blaxter M."/>
            <person name="Arakawa K."/>
        </authorList>
    </citation>
    <scope>NUCLEOTIDE SEQUENCE [LARGE SCALE GENOMIC DNA]</scope>
    <source>
        <strain evidence="12">Z151</strain>
    </source>
</reference>
<evidence type="ECO:0000256" key="1">
    <source>
        <dbReference type="ARBA" id="ARBA00004651"/>
    </source>
</evidence>
<gene>
    <name evidence="11" type="ORF">BV898_12028</name>
</gene>
<dbReference type="SUPFAM" id="SSF81321">
    <property type="entry name" value="Family A G protein-coupled receptor-like"/>
    <property type="match status" value="1"/>
</dbReference>
<name>A0A1W0WF33_HYPEX</name>
<dbReference type="Pfam" id="PF00001">
    <property type="entry name" value="7tm_1"/>
    <property type="match status" value="1"/>
</dbReference>
<evidence type="ECO:0000256" key="5">
    <source>
        <dbReference type="ARBA" id="ARBA00023040"/>
    </source>
</evidence>
<dbReference type="PROSITE" id="PS50262">
    <property type="entry name" value="G_PROTEIN_RECEP_F1_2"/>
    <property type="match status" value="1"/>
</dbReference>
<dbReference type="PANTHER" id="PTHR24228">
    <property type="entry name" value="B2 BRADYKININ RECEPTOR/ANGIOTENSIN II RECEPTOR"/>
    <property type="match status" value="1"/>
</dbReference>
<feature type="transmembrane region" description="Helical" evidence="9">
    <location>
        <begin position="27"/>
        <end position="51"/>
    </location>
</feature>
<evidence type="ECO:0000313" key="11">
    <source>
        <dbReference type="EMBL" id="OQV13809.1"/>
    </source>
</evidence>
<feature type="transmembrane region" description="Helical" evidence="9">
    <location>
        <begin position="143"/>
        <end position="171"/>
    </location>
</feature>